<keyword evidence="2" id="KW-0812">Transmembrane</keyword>
<proteinExistence type="predicted"/>
<protein>
    <recommendedName>
        <fullName evidence="5">Integral membrane protein</fullName>
    </recommendedName>
</protein>
<feature type="transmembrane region" description="Helical" evidence="2">
    <location>
        <begin position="103"/>
        <end position="126"/>
    </location>
</feature>
<feature type="transmembrane region" description="Helical" evidence="2">
    <location>
        <begin position="190"/>
        <end position="210"/>
    </location>
</feature>
<evidence type="ECO:0000313" key="4">
    <source>
        <dbReference type="Proteomes" id="UP001144313"/>
    </source>
</evidence>
<keyword evidence="2" id="KW-1133">Transmembrane helix</keyword>
<feature type="transmembrane region" description="Helical" evidence="2">
    <location>
        <begin position="81"/>
        <end position="97"/>
    </location>
</feature>
<dbReference type="RefSeq" id="WP_270115319.1">
    <property type="nucleotide sequence ID" value="NZ_BAAAOL010000003.1"/>
</dbReference>
<evidence type="ECO:0000256" key="2">
    <source>
        <dbReference type="SAM" id="Phobius"/>
    </source>
</evidence>
<dbReference type="Gene3D" id="3.40.50.12580">
    <property type="match status" value="1"/>
</dbReference>
<comment type="caution">
    <text evidence="3">The sequence shown here is derived from an EMBL/GenBank/DDBJ whole genome shotgun (WGS) entry which is preliminary data.</text>
</comment>
<dbReference type="AlphaFoldDB" id="A0A9W6G5X4"/>
<dbReference type="InterPro" id="IPR043148">
    <property type="entry name" value="TagF_C"/>
</dbReference>
<evidence type="ECO:0000256" key="1">
    <source>
        <dbReference type="SAM" id="MobiDB-lite"/>
    </source>
</evidence>
<dbReference type="Proteomes" id="UP001144313">
    <property type="component" value="Unassembled WGS sequence"/>
</dbReference>
<keyword evidence="2" id="KW-0472">Membrane</keyword>
<dbReference type="EMBL" id="BSDT01000001">
    <property type="protein sequence ID" value="GLI41720.1"/>
    <property type="molecule type" value="Genomic_DNA"/>
</dbReference>
<feature type="compositionally biased region" description="Low complexity" evidence="1">
    <location>
        <begin position="731"/>
        <end position="750"/>
    </location>
</feature>
<sequence>MSMRALLRSTAIQEAGPAGLALTGLMLATYPAMLVAALVPSPAAFTAALVASYATDIILHGRYQDLIARLRQLRFGISNRFLVRELLVILLVTRLVGSHGLSYRAVLLATLAFVALVAVQVLHGGLTAMVRKSRTLPFASRNIDLSPLAISDAPPAWLENRAGEKILHTDVPLVAGLLVSSFTLTNTPGYIGVTVTFALAVGYLLVLGVWSGPGHRVPSNGKALAWLNRWLAAHQPTVVLSFSGSKEATYQVNMWLETLERMEGERPLVILREMHSMPDLARTDVPVLCVPSAVDIMNMDLSSVRVAVYPAHVGKNLHLLRVPTMKHAFIGHGDSDKVASINPFGKAYDELWTAGKAGRDRWARADIGVRDEDIVEVGRPQLDVIDTAPVGGEIPTVLYAPTWENWTDDPGTTSVTVQGEIIVKALLAAEPPVRVVYKPHPFTGTRSAKAKAADRRIRALIEDANQRSGAAPTAVVPPPPGLVDDETAKLQWGDAATSRNAVTTRAEVAAERQAASEWNAAFWAAQPANRHLVVTGALPNVYDCFNRADGLVSDISSVVSDFIASGKPYAVVDSAGVGEEAFKAANTAVRAAVILDPKAHGLQDLLAAVRDPEHDPLKAARKELKTYLLGPDEPSAQKRFDQAVQELAKRAEERNRAQLSAEAANDLAETVAVDGTVGNGAIEYGTVEAVTVETATADDGTVEDGIEPVEPTEITAPDPGTVEASETSVLEAGTAEAEAPGPRAASNSVD</sequence>
<accession>A0A9W6G5X4</accession>
<gene>
    <name evidence="3" type="ORF">GALLR39Z86_15700</name>
</gene>
<keyword evidence="4" id="KW-1185">Reference proteome</keyword>
<reference evidence="3" key="1">
    <citation type="submission" date="2022-12" db="EMBL/GenBank/DDBJ databases">
        <title>Reference genome sequencing for broad-spectrum identification of bacterial and archaeal isolates by mass spectrometry.</title>
        <authorList>
            <person name="Sekiguchi Y."/>
            <person name="Tourlousse D.M."/>
        </authorList>
    </citation>
    <scope>NUCLEOTIDE SEQUENCE</scope>
    <source>
        <strain evidence="3">LLR39Z86</strain>
    </source>
</reference>
<name>A0A9W6G5X4_9ACTN</name>
<evidence type="ECO:0008006" key="5">
    <source>
        <dbReference type="Google" id="ProtNLM"/>
    </source>
</evidence>
<feature type="region of interest" description="Disordered" evidence="1">
    <location>
        <begin position="696"/>
        <end position="750"/>
    </location>
</feature>
<evidence type="ECO:0000313" key="3">
    <source>
        <dbReference type="EMBL" id="GLI41720.1"/>
    </source>
</evidence>
<organism evidence="3 4">
    <name type="scientific">Glycomyces algeriensis</name>
    <dbReference type="NCBI Taxonomy" id="256037"/>
    <lineage>
        <taxon>Bacteria</taxon>
        <taxon>Bacillati</taxon>
        <taxon>Actinomycetota</taxon>
        <taxon>Actinomycetes</taxon>
        <taxon>Glycomycetales</taxon>
        <taxon>Glycomycetaceae</taxon>
        <taxon>Glycomyces</taxon>
    </lineage>
</organism>